<dbReference type="InterPro" id="IPR036397">
    <property type="entry name" value="RNaseH_sf"/>
</dbReference>
<dbReference type="Gene3D" id="3.30.420.10">
    <property type="entry name" value="Ribonuclease H-like superfamily/Ribonuclease H"/>
    <property type="match status" value="1"/>
</dbReference>
<dbReference type="SUPFAM" id="SSF46689">
    <property type="entry name" value="Homeodomain-like"/>
    <property type="match status" value="1"/>
</dbReference>
<dbReference type="Pfam" id="PF13565">
    <property type="entry name" value="HTH_32"/>
    <property type="match status" value="1"/>
</dbReference>
<comment type="caution">
    <text evidence="3">The sequence shown here is derived from an EMBL/GenBank/DDBJ whole genome shotgun (WGS) entry which is preliminary data.</text>
</comment>
<dbReference type="InterPro" id="IPR001584">
    <property type="entry name" value="Integrase_cat-core"/>
</dbReference>
<dbReference type="PANTHER" id="PTHR35004:SF6">
    <property type="entry name" value="TRANSPOSASE"/>
    <property type="match status" value="1"/>
</dbReference>
<organism evidence="3 4">
    <name type="scientific">Rhodobium orientis</name>
    <dbReference type="NCBI Taxonomy" id="34017"/>
    <lineage>
        <taxon>Bacteria</taxon>
        <taxon>Pseudomonadati</taxon>
        <taxon>Pseudomonadota</taxon>
        <taxon>Alphaproteobacteria</taxon>
        <taxon>Hyphomicrobiales</taxon>
        <taxon>Rhodobiaceae</taxon>
        <taxon>Rhodobium</taxon>
    </lineage>
</organism>
<dbReference type="Proteomes" id="UP000249299">
    <property type="component" value="Unassembled WGS sequence"/>
</dbReference>
<dbReference type="OrthoDB" id="9803878at2"/>
<dbReference type="RefSeq" id="WP_111436860.1">
    <property type="nucleotide sequence ID" value="NZ_NPEV01000112.1"/>
</dbReference>
<dbReference type="InterPro" id="IPR012337">
    <property type="entry name" value="RNaseH-like_sf"/>
</dbReference>
<keyword evidence="4" id="KW-1185">Reference proteome</keyword>
<gene>
    <name evidence="3" type="ORF">CH339_23445</name>
</gene>
<reference evidence="3 4" key="1">
    <citation type="submission" date="2017-07" db="EMBL/GenBank/DDBJ databases">
        <title>Draft Genome Sequences of Select Purple Nonsulfur Bacteria.</title>
        <authorList>
            <person name="Lasarre B."/>
            <person name="Mckinlay J.B."/>
        </authorList>
    </citation>
    <scope>NUCLEOTIDE SEQUENCE [LARGE SCALE GENOMIC DNA]</scope>
    <source>
        <strain evidence="3 4">DSM 11290</strain>
    </source>
</reference>
<dbReference type="PROSITE" id="PS50994">
    <property type="entry name" value="INTEGRASE"/>
    <property type="match status" value="1"/>
</dbReference>
<evidence type="ECO:0000259" key="2">
    <source>
        <dbReference type="PROSITE" id="PS50994"/>
    </source>
</evidence>
<dbReference type="EMBL" id="NPEV01000112">
    <property type="protein sequence ID" value="RAI22513.1"/>
    <property type="molecule type" value="Genomic_DNA"/>
</dbReference>
<evidence type="ECO:0000256" key="1">
    <source>
        <dbReference type="SAM" id="MobiDB-lite"/>
    </source>
</evidence>
<dbReference type="InterPro" id="IPR047656">
    <property type="entry name" value="IS481-like_transpos"/>
</dbReference>
<sequence length="383" mass="43075">MPWREMSIMDQRMEFVLLARLPGANVSELCRRIGISRQTGYKWLRRAGDEVQDLRAAMRDRSRRPHVSPGRTSAAQEQRVLAVRDAHPAWGARKIARRLQDQGESTPAPSSVHAILARHGRIEPPAGGAPAHGRFEQPAPNLLWQMDFKGRFALGDGTNCHPLTVVDDHSRYALCIEACTNERTATVRPLLERTFRLFGLPAGLYVDNGSPWGGGTPGHWTPLGVWLLKLGVRVIHARPYHPQGRGKNERFHRTLKAEVLALTALRDCAQAQAAFDSWRPLYNAVRPHQGLGLATPASRYHPSPRRFPDRLQEPHYEAGEIERRVSTSGCCVSFNGRLWKLPKAFRGEPVALRPTDRDGRYRVCFGATHIATIDLNHTRNDHQ</sequence>
<evidence type="ECO:0000313" key="3">
    <source>
        <dbReference type="EMBL" id="RAI22513.1"/>
    </source>
</evidence>
<dbReference type="PANTHER" id="PTHR35004">
    <property type="entry name" value="TRANSPOSASE RV3428C-RELATED"/>
    <property type="match status" value="1"/>
</dbReference>
<dbReference type="Pfam" id="PF13683">
    <property type="entry name" value="rve_3"/>
    <property type="match status" value="1"/>
</dbReference>
<proteinExistence type="predicted"/>
<feature type="domain" description="Integrase catalytic" evidence="2">
    <location>
        <begin position="136"/>
        <end position="304"/>
    </location>
</feature>
<evidence type="ECO:0000313" key="4">
    <source>
        <dbReference type="Proteomes" id="UP000249299"/>
    </source>
</evidence>
<feature type="region of interest" description="Disordered" evidence="1">
    <location>
        <begin position="58"/>
        <end position="77"/>
    </location>
</feature>
<protein>
    <submittedName>
        <fullName evidence="3">IS481 family transposase</fullName>
    </submittedName>
</protein>
<dbReference type="SUPFAM" id="SSF53098">
    <property type="entry name" value="Ribonuclease H-like"/>
    <property type="match status" value="1"/>
</dbReference>
<dbReference type="GO" id="GO:0003676">
    <property type="term" value="F:nucleic acid binding"/>
    <property type="evidence" value="ECO:0007669"/>
    <property type="project" value="InterPro"/>
</dbReference>
<dbReference type="GO" id="GO:0015074">
    <property type="term" value="P:DNA integration"/>
    <property type="evidence" value="ECO:0007669"/>
    <property type="project" value="InterPro"/>
</dbReference>
<dbReference type="NCBIfam" id="NF033577">
    <property type="entry name" value="transpos_IS481"/>
    <property type="match status" value="1"/>
</dbReference>
<name>A0A327JER3_9HYPH</name>
<dbReference type="InterPro" id="IPR009057">
    <property type="entry name" value="Homeodomain-like_sf"/>
</dbReference>
<accession>A0A327JER3</accession>
<dbReference type="AlphaFoldDB" id="A0A327JER3"/>